<proteinExistence type="predicted"/>
<evidence type="ECO:0000259" key="3">
    <source>
        <dbReference type="Pfam" id="PF08281"/>
    </source>
</evidence>
<dbReference type="InterPro" id="IPR007627">
    <property type="entry name" value="RNA_pol_sigma70_r2"/>
</dbReference>
<dbReference type="InterPro" id="IPR036388">
    <property type="entry name" value="WH-like_DNA-bd_sf"/>
</dbReference>
<sequence>MNAQELIAEQFEKNRKNLLAIAYRMLGSWSEAEDAVQEAWLRLSLSDSRNIENLGGWLTTVVSRICLDMLRARKSRREESVEDYSPHAFMNNSDSDPEQEALLADSVGLAMLVVLGSLSPSERVTFVLHDIFAIPFTEIASILGKTEAATRQLASRARRRVKGGTPEKDKTPLAYQRELIEAFLAAARDADFDRLLAVLDPNVVLRDDRQRGGLRITHGAHHLAQQVAGRIQASQTALINGSVGVIVAPRGHLQYVLQYTIRQGRIAEIDLISDPVNISKLDLVPLDY</sequence>
<dbReference type="InterPro" id="IPR052704">
    <property type="entry name" value="ECF_Sigma-70_Domain"/>
</dbReference>
<dbReference type="RefSeq" id="WP_240267743.1">
    <property type="nucleotide sequence ID" value="NZ_JAKSXN010000004.1"/>
</dbReference>
<protein>
    <submittedName>
        <fullName evidence="4">Sigma-70 family RNA polymerase sigma factor</fullName>
    </submittedName>
</protein>
<evidence type="ECO:0000313" key="5">
    <source>
        <dbReference type="Proteomes" id="UP001597211"/>
    </source>
</evidence>
<dbReference type="Gene3D" id="3.10.450.50">
    <property type="match status" value="1"/>
</dbReference>
<dbReference type="NCBIfam" id="TIGR02937">
    <property type="entry name" value="sigma70-ECF"/>
    <property type="match status" value="1"/>
</dbReference>
<accession>A0ABW3S7L5</accession>
<dbReference type="SUPFAM" id="SSF88946">
    <property type="entry name" value="Sigma2 domain of RNA polymerase sigma factors"/>
    <property type="match status" value="1"/>
</dbReference>
<evidence type="ECO:0000259" key="2">
    <source>
        <dbReference type="Pfam" id="PF04542"/>
    </source>
</evidence>
<dbReference type="EMBL" id="JBHTKZ010000004">
    <property type="protein sequence ID" value="MFD1180578.1"/>
    <property type="molecule type" value="Genomic_DNA"/>
</dbReference>
<evidence type="ECO:0000256" key="1">
    <source>
        <dbReference type="ARBA" id="ARBA00011344"/>
    </source>
</evidence>
<feature type="domain" description="RNA polymerase sigma-70 region 2" evidence="2">
    <location>
        <begin position="11"/>
        <end position="75"/>
    </location>
</feature>
<dbReference type="Proteomes" id="UP001597211">
    <property type="component" value="Unassembled WGS sequence"/>
</dbReference>
<dbReference type="InterPro" id="IPR014284">
    <property type="entry name" value="RNA_pol_sigma-70_dom"/>
</dbReference>
<dbReference type="SUPFAM" id="SSF88659">
    <property type="entry name" value="Sigma3 and sigma4 domains of RNA polymerase sigma factors"/>
    <property type="match status" value="1"/>
</dbReference>
<dbReference type="InterPro" id="IPR013324">
    <property type="entry name" value="RNA_pol_sigma_r3/r4-like"/>
</dbReference>
<reference evidence="5" key="1">
    <citation type="journal article" date="2019" name="Int. J. Syst. Evol. Microbiol.">
        <title>The Global Catalogue of Microorganisms (GCM) 10K type strain sequencing project: providing services to taxonomists for standard genome sequencing and annotation.</title>
        <authorList>
            <consortium name="The Broad Institute Genomics Platform"/>
            <consortium name="The Broad Institute Genome Sequencing Center for Infectious Disease"/>
            <person name="Wu L."/>
            <person name="Ma J."/>
        </authorList>
    </citation>
    <scope>NUCLEOTIDE SEQUENCE [LARGE SCALE GENOMIC DNA]</scope>
    <source>
        <strain evidence="5">CCUG 48216</strain>
    </source>
</reference>
<name>A0ABW3S7L5_9BACL</name>
<keyword evidence="5" id="KW-1185">Reference proteome</keyword>
<dbReference type="Gene3D" id="1.10.1740.10">
    <property type="match status" value="1"/>
</dbReference>
<dbReference type="InterPro" id="IPR032710">
    <property type="entry name" value="NTF2-like_dom_sf"/>
</dbReference>
<feature type="domain" description="RNA polymerase sigma factor 70 region 4 type 2" evidence="3">
    <location>
        <begin position="112"/>
        <end position="160"/>
    </location>
</feature>
<organism evidence="4 5">
    <name type="scientific">Paenibacillus timonensis</name>
    <dbReference type="NCBI Taxonomy" id="225915"/>
    <lineage>
        <taxon>Bacteria</taxon>
        <taxon>Bacillati</taxon>
        <taxon>Bacillota</taxon>
        <taxon>Bacilli</taxon>
        <taxon>Bacillales</taxon>
        <taxon>Paenibacillaceae</taxon>
        <taxon>Paenibacillus</taxon>
    </lineage>
</organism>
<dbReference type="InterPro" id="IPR013325">
    <property type="entry name" value="RNA_pol_sigma_r2"/>
</dbReference>
<dbReference type="PANTHER" id="PTHR30173:SF43">
    <property type="entry name" value="ECF RNA POLYMERASE SIGMA FACTOR SIGI-RELATED"/>
    <property type="match status" value="1"/>
</dbReference>
<dbReference type="Pfam" id="PF08281">
    <property type="entry name" value="Sigma70_r4_2"/>
    <property type="match status" value="1"/>
</dbReference>
<comment type="subunit">
    <text evidence="1">Interacts transiently with the RNA polymerase catalytic core formed by RpoA, RpoB, RpoC and RpoZ (2 alpha, 1 beta, 1 beta' and 1 omega subunit) to form the RNA polymerase holoenzyme that can initiate transcription.</text>
</comment>
<dbReference type="SUPFAM" id="SSF54427">
    <property type="entry name" value="NTF2-like"/>
    <property type="match status" value="1"/>
</dbReference>
<comment type="caution">
    <text evidence="4">The sequence shown here is derived from an EMBL/GenBank/DDBJ whole genome shotgun (WGS) entry which is preliminary data.</text>
</comment>
<evidence type="ECO:0000313" key="4">
    <source>
        <dbReference type="EMBL" id="MFD1180578.1"/>
    </source>
</evidence>
<dbReference type="Pfam" id="PF04542">
    <property type="entry name" value="Sigma70_r2"/>
    <property type="match status" value="1"/>
</dbReference>
<gene>
    <name evidence="4" type="ORF">ACFQ2Z_04340</name>
</gene>
<dbReference type="PANTHER" id="PTHR30173">
    <property type="entry name" value="SIGMA 19 FACTOR"/>
    <property type="match status" value="1"/>
</dbReference>
<dbReference type="InterPro" id="IPR013249">
    <property type="entry name" value="RNA_pol_sigma70_r4_t2"/>
</dbReference>
<dbReference type="Gene3D" id="1.10.10.10">
    <property type="entry name" value="Winged helix-like DNA-binding domain superfamily/Winged helix DNA-binding domain"/>
    <property type="match status" value="1"/>
</dbReference>